<sequence length="83" mass="9068">MCSSTIDAKNSFSLLEAEFTEAPQLHRVVQLAHAHAMASVSEDWHSESSYSLIDSTEAEEGKRLAKTGQIKQSRIMGAESTEA</sequence>
<proteinExistence type="predicted"/>
<gene>
    <name evidence="2" type="ORF">C0Q70_09289</name>
</gene>
<accession>A0A2T7P9D4</accession>
<evidence type="ECO:0000313" key="3">
    <source>
        <dbReference type="Proteomes" id="UP000245119"/>
    </source>
</evidence>
<dbReference type="AlphaFoldDB" id="A0A2T7P9D4"/>
<evidence type="ECO:0000313" key="2">
    <source>
        <dbReference type="EMBL" id="PVD30028.1"/>
    </source>
</evidence>
<dbReference type="OrthoDB" id="6145609at2759"/>
<comment type="caution">
    <text evidence="2">The sequence shown here is derived from an EMBL/GenBank/DDBJ whole genome shotgun (WGS) entry which is preliminary data.</text>
</comment>
<reference evidence="2 3" key="1">
    <citation type="submission" date="2018-04" db="EMBL/GenBank/DDBJ databases">
        <title>The genome of golden apple snail Pomacea canaliculata provides insight into stress tolerance and invasive adaptation.</title>
        <authorList>
            <person name="Liu C."/>
            <person name="Liu B."/>
            <person name="Ren Y."/>
            <person name="Zhang Y."/>
            <person name="Wang H."/>
            <person name="Li S."/>
            <person name="Jiang F."/>
            <person name="Yin L."/>
            <person name="Zhang G."/>
            <person name="Qian W."/>
            <person name="Fan W."/>
        </authorList>
    </citation>
    <scope>NUCLEOTIDE SEQUENCE [LARGE SCALE GENOMIC DNA]</scope>
    <source>
        <strain evidence="2">SZHN2017</strain>
        <tissue evidence="2">Muscle</tissue>
    </source>
</reference>
<feature type="region of interest" description="Disordered" evidence="1">
    <location>
        <begin position="42"/>
        <end position="83"/>
    </location>
</feature>
<evidence type="ECO:0000256" key="1">
    <source>
        <dbReference type="SAM" id="MobiDB-lite"/>
    </source>
</evidence>
<name>A0A2T7P9D4_POMCA</name>
<organism evidence="2 3">
    <name type="scientific">Pomacea canaliculata</name>
    <name type="common">Golden apple snail</name>
    <dbReference type="NCBI Taxonomy" id="400727"/>
    <lineage>
        <taxon>Eukaryota</taxon>
        <taxon>Metazoa</taxon>
        <taxon>Spiralia</taxon>
        <taxon>Lophotrochozoa</taxon>
        <taxon>Mollusca</taxon>
        <taxon>Gastropoda</taxon>
        <taxon>Caenogastropoda</taxon>
        <taxon>Architaenioglossa</taxon>
        <taxon>Ampullarioidea</taxon>
        <taxon>Ampullariidae</taxon>
        <taxon>Pomacea</taxon>
    </lineage>
</organism>
<keyword evidence="3" id="KW-1185">Reference proteome</keyword>
<dbReference type="Proteomes" id="UP000245119">
    <property type="component" value="Linkage Group LG5"/>
</dbReference>
<dbReference type="EMBL" id="PZQS01000005">
    <property type="protein sequence ID" value="PVD30028.1"/>
    <property type="molecule type" value="Genomic_DNA"/>
</dbReference>
<protein>
    <submittedName>
        <fullName evidence="2">Uncharacterized protein</fullName>
    </submittedName>
</protein>